<reference evidence="1 2" key="1">
    <citation type="submission" date="2018-05" db="EMBL/GenBank/DDBJ databases">
        <title>Genomic Encyclopedia of Type Strains, Phase IV (KMG-IV): sequencing the most valuable type-strain genomes for metagenomic binning, comparative biology and taxonomic classification.</title>
        <authorList>
            <person name="Goeker M."/>
        </authorList>
    </citation>
    <scope>NUCLEOTIDE SEQUENCE [LARGE SCALE GENOMIC DNA]</scope>
    <source>
        <strain evidence="1 2">DSM 24995</strain>
    </source>
</reference>
<accession>A0A2V3Y070</accession>
<name>A0A2V3Y070_9FIRM</name>
<sequence>MQIHLTAGDYKGRDGYSGAILNLPANQWEIEDARERAHIEKGKSYEIHRFKDWPGAVTFHLILAEEISLEEINFLSSMITQMSEEEILIFDSALKIRRVSDKDTVMTMKELINTAYNLDKFKFYKEIPDHFMLEEVCLQGDLLDYVSHIPDQYMGLQEKKKIIEVLKEHGNGIFTEKGYLYRFSDDWNEGYDGVNLPGYPEELSILSMLLKNTDETNEDQADDQKSVWITFPSEADRIATALLTLGVQSWKDCVIVEKICAVPALASMITVDTDLLMINELTDAVKSLWDDGDLTMYKAALEYEQCLDCGLALDIALNLACYDFDGYCVSQTEYMKTKFCEGGINISDPAFDFFDFDGYGRRQIGNEGLGYTAYGSIRRNEQPFVRASAEPDSEMSMQL</sequence>
<protein>
    <recommendedName>
        <fullName evidence="3">Antirestriction protein ArdA</fullName>
    </recommendedName>
</protein>
<evidence type="ECO:0000313" key="2">
    <source>
        <dbReference type="Proteomes" id="UP000248057"/>
    </source>
</evidence>
<gene>
    <name evidence="1" type="ORF">DFR60_11451</name>
</gene>
<evidence type="ECO:0008006" key="3">
    <source>
        <dbReference type="Google" id="ProtNLM"/>
    </source>
</evidence>
<dbReference type="EMBL" id="QJKD01000014">
    <property type="protein sequence ID" value="PXX49262.1"/>
    <property type="molecule type" value="Genomic_DNA"/>
</dbReference>
<evidence type="ECO:0000313" key="1">
    <source>
        <dbReference type="EMBL" id="PXX49262.1"/>
    </source>
</evidence>
<dbReference type="GeneID" id="86063748"/>
<dbReference type="Proteomes" id="UP000248057">
    <property type="component" value="Unassembled WGS sequence"/>
</dbReference>
<proteinExistence type="predicted"/>
<keyword evidence="2" id="KW-1185">Reference proteome</keyword>
<organism evidence="1 2">
    <name type="scientific">Hungatella effluvii</name>
    <dbReference type="NCBI Taxonomy" id="1096246"/>
    <lineage>
        <taxon>Bacteria</taxon>
        <taxon>Bacillati</taxon>
        <taxon>Bacillota</taxon>
        <taxon>Clostridia</taxon>
        <taxon>Lachnospirales</taxon>
        <taxon>Lachnospiraceae</taxon>
        <taxon>Hungatella</taxon>
    </lineage>
</organism>
<comment type="caution">
    <text evidence="1">The sequence shown here is derived from an EMBL/GenBank/DDBJ whole genome shotgun (WGS) entry which is preliminary data.</text>
</comment>
<dbReference type="RefSeq" id="WP_110324918.1">
    <property type="nucleotide sequence ID" value="NZ_QJKD01000014.1"/>
</dbReference>
<dbReference type="AlphaFoldDB" id="A0A2V3Y070"/>